<reference evidence="2" key="1">
    <citation type="submission" date="2018-02" db="EMBL/GenBank/DDBJ databases">
        <authorList>
            <person name="Holder M.E."/>
            <person name="Ajami N.J."/>
            <person name="Petrosino J.F."/>
        </authorList>
    </citation>
    <scope>NUCLEOTIDE SEQUENCE [LARGE SCALE GENOMIC DNA]</scope>
    <source>
        <strain evidence="2">CCUG 47132</strain>
    </source>
</reference>
<keyword evidence="2" id="KW-1185">Reference proteome</keyword>
<dbReference type="EMBL" id="CP027228">
    <property type="protein sequence ID" value="AVM48594.1"/>
    <property type="molecule type" value="Genomic_DNA"/>
</dbReference>
<dbReference type="GeneID" id="78391996"/>
<dbReference type="Proteomes" id="UP000237883">
    <property type="component" value="Chromosome"/>
</dbReference>
<gene>
    <name evidence="1" type="ORF">C5Q96_06930</name>
</gene>
<accession>A0A2S0L5W6</accession>
<proteinExistence type="predicted"/>
<evidence type="ECO:0000313" key="1">
    <source>
        <dbReference type="EMBL" id="AVM48594.1"/>
    </source>
</evidence>
<dbReference type="RefSeq" id="WP_106057649.1">
    <property type="nucleotide sequence ID" value="NZ_CAUSVY010000001.1"/>
</dbReference>
<dbReference type="KEGG" id="mdv:C5Q96_06930"/>
<dbReference type="OrthoDB" id="2082544at2"/>
<organism evidence="1 2">
    <name type="scientific">Mogibacterium diversum</name>
    <dbReference type="NCBI Taxonomy" id="114527"/>
    <lineage>
        <taxon>Bacteria</taxon>
        <taxon>Bacillati</taxon>
        <taxon>Bacillota</taxon>
        <taxon>Clostridia</taxon>
        <taxon>Peptostreptococcales</taxon>
        <taxon>Anaerovoracaceae</taxon>
        <taxon>Mogibacterium</taxon>
    </lineage>
</organism>
<name>A0A2S0L5W6_9FIRM</name>
<evidence type="ECO:0000313" key="2">
    <source>
        <dbReference type="Proteomes" id="UP000237883"/>
    </source>
</evidence>
<sequence length="102" mass="11204">MSIGSVHGATKEIKTVTKDVVVATNGGVAMRSVPQSELGMPPDSKVILAQVHPKHRAGVDDVWTAVFYGYSWDDKKRSVEIAVNGRLTGLQKQEFEVNVLYY</sequence>
<dbReference type="AlphaFoldDB" id="A0A2S0L5W6"/>
<protein>
    <submittedName>
        <fullName evidence="1">Uncharacterized protein</fullName>
    </submittedName>
</protein>